<dbReference type="EnsemblMetazoa" id="XM_014404871.2">
    <property type="protein sequence ID" value="XP_014260357.1"/>
    <property type="gene ID" value="LOC106672997"/>
</dbReference>
<evidence type="ECO:0000256" key="4">
    <source>
        <dbReference type="ARBA" id="ARBA00023015"/>
    </source>
</evidence>
<evidence type="ECO:0000256" key="8">
    <source>
        <dbReference type="ARBA" id="ARBA00025193"/>
    </source>
</evidence>
<comment type="similarity">
    <text evidence="2">Belongs to the SNAPC3/SRD2 family.</text>
</comment>
<comment type="subunit">
    <text evidence="9">Part of the SNAPc complex composed of 5 subunits: SNAPC1, SNAPC2, SNAPC3, SNAPC4 and SNAPC5. SNAPC3 interacts with SNAPC1.</text>
</comment>
<dbReference type="AlphaFoldDB" id="A0A8I6THE2"/>
<dbReference type="GO" id="GO:0003681">
    <property type="term" value="F:bent DNA binding"/>
    <property type="evidence" value="ECO:0007669"/>
    <property type="project" value="TreeGrafter"/>
</dbReference>
<proteinExistence type="inferred from homology"/>
<dbReference type="EnsemblMetazoa" id="XM_014404873.2">
    <property type="protein sequence ID" value="XP_014260359.1"/>
    <property type="gene ID" value="LOC106672997"/>
</dbReference>
<dbReference type="KEGG" id="clec:106672997"/>
<evidence type="ECO:0000256" key="1">
    <source>
        <dbReference type="ARBA" id="ARBA00004123"/>
    </source>
</evidence>
<gene>
    <name evidence="11" type="primary">106672997</name>
</gene>
<keyword evidence="12" id="KW-1185">Reference proteome</keyword>
<dbReference type="GO" id="GO:0019185">
    <property type="term" value="C:snRNA-activating protein complex"/>
    <property type="evidence" value="ECO:0007669"/>
    <property type="project" value="TreeGrafter"/>
</dbReference>
<name>A0A8I6THE2_CIMLE</name>
<keyword evidence="6" id="KW-0804">Transcription</keyword>
<evidence type="ECO:0000313" key="12">
    <source>
        <dbReference type="Proteomes" id="UP000494040"/>
    </source>
</evidence>
<keyword evidence="5" id="KW-0238">DNA-binding</keyword>
<keyword evidence="7" id="KW-0539">Nucleus</keyword>
<dbReference type="PANTHER" id="PTHR13421:SF16">
    <property type="entry name" value="SNRNA-ACTIVATING PROTEIN COMPLEX SUBUNIT 3"/>
    <property type="match status" value="1"/>
</dbReference>
<evidence type="ECO:0000256" key="10">
    <source>
        <dbReference type="ARBA" id="ARBA00029606"/>
    </source>
</evidence>
<keyword evidence="4" id="KW-0805">Transcription regulation</keyword>
<organism evidence="11 12">
    <name type="scientific">Cimex lectularius</name>
    <name type="common">Bed bug</name>
    <name type="synonym">Acanthia lectularia</name>
    <dbReference type="NCBI Taxonomy" id="79782"/>
    <lineage>
        <taxon>Eukaryota</taxon>
        <taxon>Metazoa</taxon>
        <taxon>Ecdysozoa</taxon>
        <taxon>Arthropoda</taxon>
        <taxon>Hexapoda</taxon>
        <taxon>Insecta</taxon>
        <taxon>Pterygota</taxon>
        <taxon>Neoptera</taxon>
        <taxon>Paraneoptera</taxon>
        <taxon>Hemiptera</taxon>
        <taxon>Heteroptera</taxon>
        <taxon>Panheteroptera</taxon>
        <taxon>Cimicomorpha</taxon>
        <taxon>Cimicidae</taxon>
        <taxon>Cimex</taxon>
    </lineage>
</organism>
<dbReference type="GO" id="GO:0001046">
    <property type="term" value="F:core promoter sequence-specific DNA binding"/>
    <property type="evidence" value="ECO:0007669"/>
    <property type="project" value="TreeGrafter"/>
</dbReference>
<evidence type="ECO:0000256" key="6">
    <source>
        <dbReference type="ARBA" id="ARBA00023163"/>
    </source>
</evidence>
<evidence type="ECO:0000256" key="2">
    <source>
        <dbReference type="ARBA" id="ARBA00010410"/>
    </source>
</evidence>
<accession>A0A8I6THE2</accession>
<dbReference type="GO" id="GO:0042795">
    <property type="term" value="P:snRNA transcription by RNA polymerase II"/>
    <property type="evidence" value="ECO:0007669"/>
    <property type="project" value="TreeGrafter"/>
</dbReference>
<evidence type="ECO:0000256" key="5">
    <source>
        <dbReference type="ARBA" id="ARBA00023125"/>
    </source>
</evidence>
<evidence type="ECO:0000313" key="11">
    <source>
        <dbReference type="EnsemblMetazoa" id="XP_014260358.1"/>
    </source>
</evidence>
<dbReference type="InterPro" id="IPR022042">
    <property type="entry name" value="snRNA-activating_su3"/>
</dbReference>
<dbReference type="EnsemblMetazoa" id="XM_014404872.2">
    <property type="protein sequence ID" value="XP_014260358.1"/>
    <property type="gene ID" value="LOC106672997"/>
</dbReference>
<dbReference type="GO" id="GO:0001006">
    <property type="term" value="F:RNA polymerase III type 3 promoter sequence-specific DNA binding"/>
    <property type="evidence" value="ECO:0007669"/>
    <property type="project" value="TreeGrafter"/>
</dbReference>
<evidence type="ECO:0000256" key="3">
    <source>
        <dbReference type="ARBA" id="ARBA00013634"/>
    </source>
</evidence>
<evidence type="ECO:0000256" key="9">
    <source>
        <dbReference type="ARBA" id="ARBA00025958"/>
    </source>
</evidence>
<dbReference type="EnsemblMetazoa" id="XM_014404870.2">
    <property type="protein sequence ID" value="XP_014260356.1"/>
    <property type="gene ID" value="LOC106672997"/>
</dbReference>
<evidence type="ECO:0000256" key="7">
    <source>
        <dbReference type="ARBA" id="ARBA00023242"/>
    </source>
</evidence>
<comment type="function">
    <text evidence="8">Part of the SNAPc complex required for the transcription of both RNA polymerase II and III small-nuclear RNA genes. Binds to the proximal sequence element (PSE), a non-TATA-box basal promoter element common to these 2 types of genes. Recruits TBP and BRF2 to the U6 snRNA TATA box.</text>
</comment>
<reference evidence="11" key="1">
    <citation type="submission" date="2022-01" db="UniProtKB">
        <authorList>
            <consortium name="EnsemblMetazoa"/>
        </authorList>
    </citation>
    <scope>IDENTIFICATION</scope>
</reference>
<dbReference type="OMA" id="CKDYSAP"/>
<dbReference type="Proteomes" id="UP000494040">
    <property type="component" value="Unassembled WGS sequence"/>
</dbReference>
<dbReference type="GO" id="GO:0000978">
    <property type="term" value="F:RNA polymerase II cis-regulatory region sequence-specific DNA binding"/>
    <property type="evidence" value="ECO:0007669"/>
    <property type="project" value="TreeGrafter"/>
</dbReference>
<dbReference type="OrthoDB" id="46583at2759"/>
<protein>
    <recommendedName>
        <fullName evidence="3">snRNA-activating protein complex subunit 3</fullName>
    </recommendedName>
    <alternativeName>
        <fullName evidence="10">Small nuclear RNA-activating complex polypeptide 3</fullName>
    </alternativeName>
</protein>
<sequence length="387" mass="45165">MEAVYLQKNKIPVNEISENTSLKLYFEEFSNNVKQICNVQHFVNLLNVEMDLSESEVRALNKTICWTKLRGKPGKVNQSKVILPVDGFRQDFILYDLPKSPKLKSNIYLKKRAEKDAVTLRNKIKYCGELDTEDLDIKKLTKNVELLEPLVNYVLTVRIYLPCMHPKVSTGRSKSVRVSQEFLLPSCLTLDHLRDRIGCHSDFQPMEGDVSKEPLSTSQYYAMDQYKSGMFYIGNVFYIDCRFAGNIDYSEPIRNWGKKRGFDLNFVEPMEMTKVDQLSFRLGYPYVYMHQGDCEHLIVFTDARLLSPMDKLIKTCYPLLKSFSNLRGSYCMTCGVRIARYIVVDTERLPSDYCYLCTVCLYLYNYIDDEKVEDFKVYKYIDRVALF</sequence>
<dbReference type="Pfam" id="PF12251">
    <property type="entry name" value="SNAPC3"/>
    <property type="match status" value="1"/>
</dbReference>
<comment type="subcellular location">
    <subcellularLocation>
        <location evidence="1">Nucleus</location>
    </subcellularLocation>
</comment>
<dbReference type="GO" id="GO:0005634">
    <property type="term" value="C:nucleus"/>
    <property type="evidence" value="ECO:0007669"/>
    <property type="project" value="UniProtKB-SubCell"/>
</dbReference>
<dbReference type="PANTHER" id="PTHR13421">
    <property type="entry name" value="SNRNA-ACTIVATING PROTEIN COMPLEX SUBUNIT 3"/>
    <property type="match status" value="1"/>
</dbReference>
<dbReference type="GO" id="GO:0042796">
    <property type="term" value="P:snRNA transcription by RNA polymerase III"/>
    <property type="evidence" value="ECO:0007669"/>
    <property type="project" value="TreeGrafter"/>
</dbReference>